<dbReference type="GO" id="GO:0051537">
    <property type="term" value="F:2 iron, 2 sulfur cluster binding"/>
    <property type="evidence" value="ECO:0007669"/>
    <property type="project" value="UniProtKB-KW"/>
</dbReference>
<dbReference type="CDD" id="cd03467">
    <property type="entry name" value="Rieske"/>
    <property type="match status" value="1"/>
</dbReference>
<feature type="domain" description="Rieske" evidence="5">
    <location>
        <begin position="4"/>
        <end position="109"/>
    </location>
</feature>
<dbReference type="InterPro" id="IPR017941">
    <property type="entry name" value="Rieske_2Fe-2S"/>
</dbReference>
<accession>C6FI46</accession>
<evidence type="ECO:0000313" key="6">
    <source>
        <dbReference type="EMBL" id="ACN43575.2"/>
    </source>
</evidence>
<name>C6FI46_PSEPU</name>
<dbReference type="RefSeq" id="WP_038409870.1">
    <property type="nucleotide sequence ID" value="NZ_CP007620.1"/>
</dbReference>
<keyword evidence="3" id="KW-0408">Iron</keyword>
<dbReference type="GO" id="GO:0046872">
    <property type="term" value="F:metal ion binding"/>
    <property type="evidence" value="ECO:0007669"/>
    <property type="project" value="UniProtKB-KW"/>
</dbReference>
<keyword evidence="1" id="KW-0001">2Fe-2S</keyword>
<evidence type="ECO:0000256" key="2">
    <source>
        <dbReference type="ARBA" id="ARBA00022723"/>
    </source>
</evidence>
<dbReference type="PANTHER" id="PTHR40261">
    <property type="match status" value="1"/>
</dbReference>
<dbReference type="PROSITE" id="PS51296">
    <property type="entry name" value="RIESKE"/>
    <property type="match status" value="1"/>
</dbReference>
<dbReference type="SUPFAM" id="SSF50022">
    <property type="entry name" value="ISP domain"/>
    <property type="match status" value="1"/>
</dbReference>
<proteinExistence type="predicted"/>
<evidence type="ECO:0000256" key="4">
    <source>
        <dbReference type="ARBA" id="ARBA00023014"/>
    </source>
</evidence>
<keyword evidence="2" id="KW-0479">Metal-binding</keyword>
<dbReference type="PANTHER" id="PTHR40261:SF1">
    <property type="entry name" value="RIESKE DOMAIN-CONTAINING PROTEIN"/>
    <property type="match status" value="1"/>
</dbReference>
<dbReference type="Pfam" id="PF00355">
    <property type="entry name" value="Rieske"/>
    <property type="match status" value="1"/>
</dbReference>
<dbReference type="InterPro" id="IPR036922">
    <property type="entry name" value="Rieske_2Fe-2S_sf"/>
</dbReference>
<evidence type="ECO:0000256" key="3">
    <source>
        <dbReference type="ARBA" id="ARBA00023004"/>
    </source>
</evidence>
<reference evidence="6" key="1">
    <citation type="journal article" date="2010" name="Bioresour. Technol.">
        <title>Cloning and characterization of a gene cluster involved in the catabolism of p-nitrophenol from Pseudomonas putida DLL-E4.</title>
        <authorList>
            <person name="Shen W."/>
            <person name="Liu W."/>
            <person name="Zhang J."/>
            <person name="Tao J."/>
            <person name="Deng H."/>
            <person name="Cao H."/>
            <person name="Cui Z."/>
        </authorList>
    </citation>
    <scope>NUCLEOTIDE SEQUENCE</scope>
    <source>
        <strain evidence="6">DLL-E4</strain>
    </source>
</reference>
<dbReference type="AlphaFoldDB" id="C6FI46"/>
<evidence type="ECO:0000259" key="5">
    <source>
        <dbReference type="PROSITE" id="PS51296"/>
    </source>
</evidence>
<dbReference type="Gene3D" id="2.102.10.10">
    <property type="entry name" value="Rieske [2Fe-2S] iron-sulphur domain"/>
    <property type="match status" value="1"/>
</dbReference>
<organism evidence="6">
    <name type="scientific">Pseudomonas putida</name>
    <name type="common">Arthrobacter siderocapsulatus</name>
    <dbReference type="NCBI Taxonomy" id="303"/>
    <lineage>
        <taxon>Bacteria</taxon>
        <taxon>Pseudomonadati</taxon>
        <taxon>Pseudomonadota</taxon>
        <taxon>Gammaproteobacteria</taxon>
        <taxon>Pseudomonadales</taxon>
        <taxon>Pseudomonadaceae</taxon>
        <taxon>Pseudomonas</taxon>
    </lineage>
</organism>
<dbReference type="OrthoDB" id="9794779at2"/>
<dbReference type="EMBL" id="FJ376608">
    <property type="protein sequence ID" value="ACN43575.2"/>
    <property type="molecule type" value="Genomic_DNA"/>
</dbReference>
<protein>
    <submittedName>
        <fullName evidence="6">PnpX2</fullName>
    </submittedName>
</protein>
<keyword evidence="4" id="KW-0411">Iron-sulfur</keyword>
<sequence>MSTITLCQLEDIADGGALGLPDHKQLHPSGLVAVRQAQAVWVYLNRCPHFSVPLNYRPQTFCTYRGKVLMCAHHSAMFRFEDGMCVEGPCQGARLDRVEVRVEAGSVVMDVHD</sequence>
<gene>
    <name evidence="6" type="primary">pnpX2</name>
</gene>
<evidence type="ECO:0000256" key="1">
    <source>
        <dbReference type="ARBA" id="ARBA00022714"/>
    </source>
</evidence>